<dbReference type="Proteomes" id="UP000011761">
    <property type="component" value="Unassembled WGS sequence"/>
</dbReference>
<organism evidence="2 3">
    <name type="scientific">Baudoinia panamericana (strain UAMH 10762)</name>
    <name type="common">Angels' share fungus</name>
    <name type="synonym">Baudoinia compniacensis (strain UAMH 10762)</name>
    <dbReference type="NCBI Taxonomy" id="717646"/>
    <lineage>
        <taxon>Eukaryota</taxon>
        <taxon>Fungi</taxon>
        <taxon>Dikarya</taxon>
        <taxon>Ascomycota</taxon>
        <taxon>Pezizomycotina</taxon>
        <taxon>Dothideomycetes</taxon>
        <taxon>Dothideomycetidae</taxon>
        <taxon>Mycosphaerellales</taxon>
        <taxon>Teratosphaeriaceae</taxon>
        <taxon>Baudoinia</taxon>
    </lineage>
</organism>
<accession>M2LPA9</accession>
<name>M2LPA9_BAUPA</name>
<dbReference type="EMBL" id="KB445555">
    <property type="protein sequence ID" value="EMC96222.1"/>
    <property type="molecule type" value="Genomic_DNA"/>
</dbReference>
<dbReference type="GeneID" id="19110123"/>
<gene>
    <name evidence="2" type="ORF">BAUCODRAFT_24043</name>
</gene>
<feature type="compositionally biased region" description="Basic and acidic residues" evidence="1">
    <location>
        <begin position="227"/>
        <end position="236"/>
    </location>
</feature>
<feature type="region of interest" description="Disordered" evidence="1">
    <location>
        <begin position="149"/>
        <end position="178"/>
    </location>
</feature>
<dbReference type="OrthoDB" id="5420940at2759"/>
<dbReference type="RefSeq" id="XP_007675979.1">
    <property type="nucleotide sequence ID" value="XM_007677789.1"/>
</dbReference>
<proteinExistence type="predicted"/>
<dbReference type="HOGENOM" id="CLU_844628_0_0_1"/>
<reference evidence="2 3" key="1">
    <citation type="journal article" date="2012" name="PLoS Pathog.">
        <title>Diverse lifestyles and strategies of plant pathogenesis encoded in the genomes of eighteen Dothideomycetes fungi.</title>
        <authorList>
            <person name="Ohm R.A."/>
            <person name="Feau N."/>
            <person name="Henrissat B."/>
            <person name="Schoch C.L."/>
            <person name="Horwitz B.A."/>
            <person name="Barry K.W."/>
            <person name="Condon B.J."/>
            <person name="Copeland A.C."/>
            <person name="Dhillon B."/>
            <person name="Glaser F."/>
            <person name="Hesse C.N."/>
            <person name="Kosti I."/>
            <person name="LaButti K."/>
            <person name="Lindquist E.A."/>
            <person name="Lucas S."/>
            <person name="Salamov A.A."/>
            <person name="Bradshaw R.E."/>
            <person name="Ciuffetti L."/>
            <person name="Hamelin R.C."/>
            <person name="Kema G.H.J."/>
            <person name="Lawrence C."/>
            <person name="Scott J.A."/>
            <person name="Spatafora J.W."/>
            <person name="Turgeon B.G."/>
            <person name="de Wit P.J.G.M."/>
            <person name="Zhong S."/>
            <person name="Goodwin S.B."/>
            <person name="Grigoriev I.V."/>
        </authorList>
    </citation>
    <scope>NUCLEOTIDE SEQUENCE [LARGE SCALE GENOMIC DNA]</scope>
    <source>
        <strain evidence="2 3">UAMH 10762</strain>
    </source>
</reference>
<feature type="region of interest" description="Disordered" evidence="1">
    <location>
        <begin position="217"/>
        <end position="244"/>
    </location>
</feature>
<sequence>MQNHIFRPICDLQNLPQPANREERLKVIITNLEKQQQSARASLLKEARNELEAMRSGGSDADETDENSEPAPPDYSSFITNLNTPFADGASDPCLPTVTNVPASNQRVKQALAPLEVDVALRVTQQMDEYDRHAAQAREYYVKALERVRPAPTEAQPTQSAYGSDHSERPGSSYLHKQNSCDREVLSDYGFPTDADGSNHDRRHVYVCLHEPEDFQDVASSTRQTHRINDPSKEASTRSTHSTDAAVMPTRPHLYVVLTADVSARGDGDGGVVLAGAFFSEQWAEDRKFAITRDHISPEKTRSVANEIIGRTGRQGYNVKQKETTTFLA</sequence>
<dbReference type="KEGG" id="bcom:BAUCODRAFT_24043"/>
<evidence type="ECO:0000313" key="3">
    <source>
        <dbReference type="Proteomes" id="UP000011761"/>
    </source>
</evidence>
<evidence type="ECO:0000313" key="2">
    <source>
        <dbReference type="EMBL" id="EMC96222.1"/>
    </source>
</evidence>
<dbReference type="AlphaFoldDB" id="M2LPA9"/>
<dbReference type="eggNOG" id="ENOG502R9B8">
    <property type="taxonomic scope" value="Eukaryota"/>
</dbReference>
<keyword evidence="3" id="KW-1185">Reference proteome</keyword>
<protein>
    <submittedName>
        <fullName evidence="2">Uncharacterized protein</fullName>
    </submittedName>
</protein>
<feature type="region of interest" description="Disordered" evidence="1">
    <location>
        <begin position="51"/>
        <end position="74"/>
    </location>
</feature>
<evidence type="ECO:0000256" key="1">
    <source>
        <dbReference type="SAM" id="MobiDB-lite"/>
    </source>
</evidence>